<comment type="function">
    <text evidence="7">3'-5' exoribonuclease that releases 5'-nucleoside monophosphates and is involved in maturation of structured RNAs.</text>
</comment>
<dbReference type="Gene3D" id="2.40.50.140">
    <property type="entry name" value="Nucleic acid-binding proteins"/>
    <property type="match status" value="1"/>
</dbReference>
<dbReference type="CDD" id="cd04471">
    <property type="entry name" value="S1_RNase_R"/>
    <property type="match status" value="1"/>
</dbReference>
<dbReference type="HAMAP" id="MF_01895">
    <property type="entry name" value="RNase_R"/>
    <property type="match status" value="1"/>
</dbReference>
<dbReference type="NCBIfam" id="TIGR00358">
    <property type="entry name" value="3_prime_RNase"/>
    <property type="match status" value="1"/>
</dbReference>
<evidence type="ECO:0000256" key="5">
    <source>
        <dbReference type="ARBA" id="ARBA00022839"/>
    </source>
</evidence>
<dbReference type="InterPro" id="IPR003029">
    <property type="entry name" value="S1_domain"/>
</dbReference>
<dbReference type="Pfam" id="PF00773">
    <property type="entry name" value="RNB"/>
    <property type="match status" value="1"/>
</dbReference>
<keyword evidence="4 7" id="KW-0378">Hydrolase</keyword>
<evidence type="ECO:0000313" key="9">
    <source>
        <dbReference type="EMBL" id="SEH62930.1"/>
    </source>
</evidence>
<sequence length="679" mass="74805">MGRKRPHRGNRRRGFGSAHRKPKVFLDGTIRVFGRGVAEVSTSEGTFPVARGGIREAMSGDEVQVSISSRGGEKRAYVQGVITRATESFLGTYEWIDPLGAVSPLDARIRRDFFVVPQDDSARKRGVRTGDVVVARIMEYPSRRSAGVVTIDRRVGSADELDLNVEAVIASNDLVTEFPAAALEEAAAVRVDADEALVRDRLRRDLRSSCAVTIDPADARDFDDAVCAREVDDGFEVEVHIADVSHYVAWNSAIDNEAKRRTCSVYLVDRVIPMLPEALSCDACSLRPGEDRLTMSVVMRLSKRGEVVGGSAGPAVIRSRGRLDYDAVDALLAGDVDASGLAVEESSRLEVMTSLRLLDKIARLREGIRHRRGAIDFETREAKVVLDEKGAPTGVRVRRKTRATSLVEEAMLMANEFVAGVLGDADVPAAYRVHEPPAHDDLVSTIPILEELELTDPKTLAGLVAGEPEAIRTVLERARGTAGEYLVNSVLLRAQRRAIYLPHNEGHYALGARAYCHFTSPIRRYPDVLVHRALRAKLEGKLDSRDQAQAKKLLPQLCRTCSDQERVADRAARQSQKVKMAQMYADRVGESFSGVVTGCTRHGLFVMLDESCAEGMIPVRDLGDEWFWYDERRLCLVGEETGREWRPGKRVAVTVVSAEPSRGQIDFVLAGHVRESSRA</sequence>
<dbReference type="SMART" id="SM00955">
    <property type="entry name" value="RNB"/>
    <property type="match status" value="1"/>
</dbReference>
<dbReference type="Pfam" id="PF00575">
    <property type="entry name" value="S1"/>
    <property type="match status" value="1"/>
</dbReference>
<evidence type="ECO:0000256" key="3">
    <source>
        <dbReference type="ARBA" id="ARBA00022722"/>
    </source>
</evidence>
<name>A0A1H6JV14_9ACTN</name>
<dbReference type="InterPro" id="IPR012340">
    <property type="entry name" value="NA-bd_OB-fold"/>
</dbReference>
<dbReference type="EC" id="3.1.13.1" evidence="7"/>
<proteinExistence type="inferred from homology"/>
<dbReference type="SUPFAM" id="SSF50249">
    <property type="entry name" value="Nucleic acid-binding proteins"/>
    <property type="match status" value="2"/>
</dbReference>
<dbReference type="SMART" id="SM00316">
    <property type="entry name" value="S1"/>
    <property type="match status" value="1"/>
</dbReference>
<reference evidence="9 10" key="1">
    <citation type="submission" date="2016-10" db="EMBL/GenBank/DDBJ databases">
        <authorList>
            <person name="Varghese N."/>
            <person name="Submissions S."/>
        </authorList>
    </citation>
    <scope>NUCLEOTIDE SEQUENCE [LARGE SCALE GENOMIC DNA]</scope>
    <source>
        <strain evidence="9 10">WCP15</strain>
    </source>
</reference>
<accession>A0A1H6JV14</accession>
<comment type="subcellular location">
    <subcellularLocation>
        <location evidence="7">Cytoplasm</location>
    </subcellularLocation>
</comment>
<keyword evidence="10" id="KW-1185">Reference proteome</keyword>
<evidence type="ECO:0000256" key="7">
    <source>
        <dbReference type="HAMAP-Rule" id="MF_01895"/>
    </source>
</evidence>
<dbReference type="Proteomes" id="UP000199135">
    <property type="component" value="Unassembled WGS sequence"/>
</dbReference>
<protein>
    <recommendedName>
        <fullName evidence="7">Ribonuclease R</fullName>
        <shortName evidence="7">RNase R</shortName>
        <ecNumber evidence="7">3.1.13.1</ecNumber>
    </recommendedName>
</protein>
<comment type="similarity">
    <text evidence="7">Belongs to the RNR ribonuclease family. RNase R subfamily.</text>
</comment>
<evidence type="ECO:0000259" key="8">
    <source>
        <dbReference type="PROSITE" id="PS50126"/>
    </source>
</evidence>
<dbReference type="EMBL" id="FNWT01000008">
    <property type="protein sequence ID" value="SEH62930.1"/>
    <property type="molecule type" value="Genomic_DNA"/>
</dbReference>
<dbReference type="Pfam" id="PF17876">
    <property type="entry name" value="CSD2"/>
    <property type="match status" value="1"/>
</dbReference>
<dbReference type="PANTHER" id="PTHR23355">
    <property type="entry name" value="RIBONUCLEASE"/>
    <property type="match status" value="1"/>
</dbReference>
<organism evidence="9 10">
    <name type="scientific">Parafannyhessea umbonata</name>
    <dbReference type="NCBI Taxonomy" id="604330"/>
    <lineage>
        <taxon>Bacteria</taxon>
        <taxon>Bacillati</taxon>
        <taxon>Actinomycetota</taxon>
        <taxon>Coriobacteriia</taxon>
        <taxon>Coriobacteriales</taxon>
        <taxon>Atopobiaceae</taxon>
        <taxon>Parafannyhessea</taxon>
    </lineage>
</organism>
<dbReference type="InterPro" id="IPR011805">
    <property type="entry name" value="RNase_R"/>
</dbReference>
<comment type="caution">
    <text evidence="9">The sequence shown here is derived from an EMBL/GenBank/DDBJ whole genome shotgun (WGS) entry which is preliminary data.</text>
</comment>
<dbReference type="PROSITE" id="PS50126">
    <property type="entry name" value="S1"/>
    <property type="match status" value="1"/>
</dbReference>
<evidence type="ECO:0000256" key="1">
    <source>
        <dbReference type="ARBA" id="ARBA00001849"/>
    </source>
</evidence>
<evidence type="ECO:0000313" key="10">
    <source>
        <dbReference type="Proteomes" id="UP000199135"/>
    </source>
</evidence>
<dbReference type="InterPro" id="IPR004476">
    <property type="entry name" value="RNase_II/RNase_R"/>
</dbReference>
<evidence type="ECO:0000256" key="2">
    <source>
        <dbReference type="ARBA" id="ARBA00022490"/>
    </source>
</evidence>
<comment type="catalytic activity">
    <reaction evidence="1 7">
        <text>Exonucleolytic cleavage in the 3'- to 5'-direction to yield nucleoside 5'-phosphates.</text>
        <dbReference type="EC" id="3.1.13.1"/>
    </reaction>
</comment>
<evidence type="ECO:0000256" key="6">
    <source>
        <dbReference type="ARBA" id="ARBA00022884"/>
    </source>
</evidence>
<gene>
    <name evidence="7" type="primary">rnr</name>
    <name evidence="9" type="ORF">SAMN05216447_10812</name>
</gene>
<dbReference type="InterPro" id="IPR001900">
    <property type="entry name" value="RNase_II/R"/>
</dbReference>
<keyword evidence="6 7" id="KW-0694">RNA-binding</keyword>
<dbReference type="InterPro" id="IPR040476">
    <property type="entry name" value="CSD2"/>
</dbReference>
<dbReference type="InterPro" id="IPR050180">
    <property type="entry name" value="RNR_Ribonuclease"/>
</dbReference>
<keyword evidence="2 7" id="KW-0963">Cytoplasm</keyword>
<keyword evidence="3 7" id="KW-0540">Nuclease</keyword>
<dbReference type="RefSeq" id="WP_078687782.1">
    <property type="nucleotide sequence ID" value="NZ_FNWT01000008.1"/>
</dbReference>
<dbReference type="PANTHER" id="PTHR23355:SF9">
    <property type="entry name" value="DIS3-LIKE EXONUCLEASE 2"/>
    <property type="match status" value="1"/>
</dbReference>
<keyword evidence="5 7" id="KW-0269">Exonuclease</keyword>
<evidence type="ECO:0000256" key="4">
    <source>
        <dbReference type="ARBA" id="ARBA00022801"/>
    </source>
</evidence>
<feature type="domain" description="S1 motif" evidence="8">
    <location>
        <begin position="589"/>
        <end position="670"/>
    </location>
</feature>